<comment type="caution">
    <text evidence="2">The sequence shown here is derived from an EMBL/GenBank/DDBJ whole genome shotgun (WGS) entry which is preliminary data.</text>
</comment>
<dbReference type="Proteomes" id="UP000054537">
    <property type="component" value="Unassembled WGS sequence"/>
</dbReference>
<dbReference type="eggNOG" id="COG0654">
    <property type="taxonomic scope" value="Bacteria"/>
</dbReference>
<accession>A0A0A6UHB0</accession>
<organism evidence="2 3">
    <name type="scientific">Actinoplanes utahensis</name>
    <dbReference type="NCBI Taxonomy" id="1869"/>
    <lineage>
        <taxon>Bacteria</taxon>
        <taxon>Bacillati</taxon>
        <taxon>Actinomycetota</taxon>
        <taxon>Actinomycetes</taxon>
        <taxon>Micromonosporales</taxon>
        <taxon>Micromonosporaceae</taxon>
        <taxon>Actinoplanes</taxon>
    </lineage>
</organism>
<proteinExistence type="predicted"/>
<feature type="region of interest" description="Disordered" evidence="1">
    <location>
        <begin position="1"/>
        <end position="28"/>
    </location>
</feature>
<keyword evidence="3" id="KW-1185">Reference proteome</keyword>
<dbReference type="AlphaFoldDB" id="A0A0A6UHB0"/>
<evidence type="ECO:0000256" key="1">
    <source>
        <dbReference type="SAM" id="MobiDB-lite"/>
    </source>
</evidence>
<feature type="region of interest" description="Disordered" evidence="1">
    <location>
        <begin position="90"/>
        <end position="110"/>
    </location>
</feature>
<name>A0A0A6UHB0_ACTUT</name>
<protein>
    <submittedName>
        <fullName evidence="2">Uncharacterized protein</fullName>
    </submittedName>
</protein>
<sequence length="133" mass="13844">MLLAGMLGEDPPTDDAGMPAYAQSLPGPEPAEIIRTARPLGPAVKMRYPEAVRTHGEKDARPSFNPMYGQGVTVAAMEAALLRRLVAGGTEDLPRRQLRRNTVGGGLSSTTGASSIPGCAGCGVGCCRPQVLR</sequence>
<gene>
    <name evidence="2" type="ORF">MB27_26595</name>
</gene>
<reference evidence="2 3" key="1">
    <citation type="submission" date="2014-10" db="EMBL/GenBank/DDBJ databases">
        <title>Draft genome sequence of Actinoplanes utahensis NRRL 12052.</title>
        <authorList>
            <person name="Velasco-Bucheli B."/>
            <person name="del Cerro C."/>
            <person name="Hormigo D."/>
            <person name="Garcia J.L."/>
            <person name="Acebal C."/>
            <person name="Arroyo M."/>
            <person name="de la Mata I."/>
        </authorList>
    </citation>
    <scope>NUCLEOTIDE SEQUENCE [LARGE SCALE GENOMIC DNA]</scope>
    <source>
        <strain evidence="2 3">NRRL 12052</strain>
    </source>
</reference>
<dbReference type="STRING" id="1869.MB27_26595"/>
<evidence type="ECO:0000313" key="2">
    <source>
        <dbReference type="EMBL" id="KHD74801.1"/>
    </source>
</evidence>
<evidence type="ECO:0000313" key="3">
    <source>
        <dbReference type="Proteomes" id="UP000054537"/>
    </source>
</evidence>
<dbReference type="EMBL" id="JRTT01000036">
    <property type="protein sequence ID" value="KHD74801.1"/>
    <property type="molecule type" value="Genomic_DNA"/>
</dbReference>